<gene>
    <name evidence="1" type="ordered locus">Plim_1027</name>
</gene>
<dbReference type="HOGENOM" id="CLU_2357299_0_0_0"/>
<evidence type="ECO:0000313" key="2">
    <source>
        <dbReference type="Proteomes" id="UP000002220"/>
    </source>
</evidence>
<sequence length="96" mass="10352">MVDGGKHAEKLEQHVSDALALVTSINQGADEDIRPLPPFQTSNVTLKGAKTTPFRTVLFFGCSRDVPPKGVPCVITMRYGKDLHPALSQEDMGEGS</sequence>
<reference evidence="1 2" key="1">
    <citation type="journal article" date="2010" name="Stand. Genomic Sci.">
        <title>Complete genome sequence of Planctomyces limnophilus type strain (Mu 290).</title>
        <authorList>
            <person name="Labutti K."/>
            <person name="Sikorski J."/>
            <person name="Schneider S."/>
            <person name="Nolan M."/>
            <person name="Lucas S."/>
            <person name="Glavina Del Rio T."/>
            <person name="Tice H."/>
            <person name="Cheng J.F."/>
            <person name="Goodwin L."/>
            <person name="Pitluck S."/>
            <person name="Liolios K."/>
            <person name="Ivanova N."/>
            <person name="Mavromatis K."/>
            <person name="Mikhailova N."/>
            <person name="Pati A."/>
            <person name="Chen A."/>
            <person name="Palaniappan K."/>
            <person name="Land M."/>
            <person name="Hauser L."/>
            <person name="Chang Y.J."/>
            <person name="Jeffries C.D."/>
            <person name="Tindall B.J."/>
            <person name="Rohde M."/>
            <person name="Goker M."/>
            <person name="Woyke T."/>
            <person name="Bristow J."/>
            <person name="Eisen J.A."/>
            <person name="Markowitz V."/>
            <person name="Hugenholtz P."/>
            <person name="Kyrpides N.C."/>
            <person name="Klenk H.P."/>
            <person name="Lapidus A."/>
        </authorList>
    </citation>
    <scope>NUCLEOTIDE SEQUENCE [LARGE SCALE GENOMIC DNA]</scope>
    <source>
        <strain evidence="2">ATCC 43296 / DSM 3776 / IFAM 1008 / 290</strain>
    </source>
</reference>
<accession>D5STA2</accession>
<dbReference type="Proteomes" id="UP000002220">
    <property type="component" value="Chromosome"/>
</dbReference>
<evidence type="ECO:0000313" key="1">
    <source>
        <dbReference type="EMBL" id="ADG66870.1"/>
    </source>
</evidence>
<organism evidence="1 2">
    <name type="scientific">Planctopirus limnophila (strain ATCC 43296 / DSM 3776 / IFAM 1008 / Mu 290)</name>
    <name type="common">Planctomyces limnophilus</name>
    <dbReference type="NCBI Taxonomy" id="521674"/>
    <lineage>
        <taxon>Bacteria</taxon>
        <taxon>Pseudomonadati</taxon>
        <taxon>Planctomycetota</taxon>
        <taxon>Planctomycetia</taxon>
        <taxon>Planctomycetales</taxon>
        <taxon>Planctomycetaceae</taxon>
        <taxon>Planctopirus</taxon>
    </lineage>
</organism>
<dbReference type="KEGG" id="plm:Plim_1027"/>
<keyword evidence="2" id="KW-1185">Reference proteome</keyword>
<protein>
    <submittedName>
        <fullName evidence="1">Uncharacterized protein</fullName>
    </submittedName>
</protein>
<dbReference type="EMBL" id="CP001744">
    <property type="protein sequence ID" value="ADG66870.1"/>
    <property type="molecule type" value="Genomic_DNA"/>
</dbReference>
<dbReference type="AlphaFoldDB" id="D5STA2"/>
<proteinExistence type="predicted"/>
<name>D5STA2_PLAL2</name>